<reference evidence="2 3" key="1">
    <citation type="submission" date="2020-05" db="EMBL/GenBank/DDBJ databases">
        <title>Nakamurella sp. DB0629 isolated from air conditioner.</title>
        <authorList>
            <person name="Kim D.H."/>
            <person name="Kim D.-U."/>
        </authorList>
    </citation>
    <scope>NUCLEOTIDE SEQUENCE [LARGE SCALE GENOMIC DNA]</scope>
    <source>
        <strain evidence="2 3">DB0629</strain>
    </source>
</reference>
<evidence type="ECO:0008006" key="4">
    <source>
        <dbReference type="Google" id="ProtNLM"/>
    </source>
</evidence>
<evidence type="ECO:0000256" key="1">
    <source>
        <dbReference type="SAM" id="MobiDB-lite"/>
    </source>
</evidence>
<keyword evidence="3" id="KW-1185">Reference proteome</keyword>
<feature type="region of interest" description="Disordered" evidence="1">
    <location>
        <begin position="38"/>
        <end position="57"/>
    </location>
</feature>
<evidence type="ECO:0000313" key="3">
    <source>
        <dbReference type="Proteomes" id="UP000562984"/>
    </source>
</evidence>
<dbReference type="SUPFAM" id="SSF47598">
    <property type="entry name" value="Ribbon-helix-helix"/>
    <property type="match status" value="1"/>
</dbReference>
<organism evidence="2 3">
    <name type="scientific">Nakamurella aerolata</name>
    <dbReference type="NCBI Taxonomy" id="1656892"/>
    <lineage>
        <taxon>Bacteria</taxon>
        <taxon>Bacillati</taxon>
        <taxon>Actinomycetota</taxon>
        <taxon>Actinomycetes</taxon>
        <taxon>Nakamurellales</taxon>
        <taxon>Nakamurellaceae</taxon>
        <taxon>Nakamurella</taxon>
    </lineage>
</organism>
<dbReference type="Proteomes" id="UP000562984">
    <property type="component" value="Unassembled WGS sequence"/>
</dbReference>
<comment type="caution">
    <text evidence="2">The sequence shown here is derived from an EMBL/GenBank/DDBJ whole genome shotgun (WGS) entry which is preliminary data.</text>
</comment>
<dbReference type="GO" id="GO:0006355">
    <property type="term" value="P:regulation of DNA-templated transcription"/>
    <property type="evidence" value="ECO:0007669"/>
    <property type="project" value="InterPro"/>
</dbReference>
<dbReference type="InterPro" id="IPR010985">
    <property type="entry name" value="Ribbon_hlx_hlx"/>
</dbReference>
<evidence type="ECO:0000313" key="2">
    <source>
        <dbReference type="EMBL" id="NNG35670.1"/>
    </source>
</evidence>
<dbReference type="AlphaFoldDB" id="A0A849AB21"/>
<feature type="region of interest" description="Disordered" evidence="1">
    <location>
        <begin position="1"/>
        <end position="20"/>
    </location>
</feature>
<dbReference type="EMBL" id="JABEND010000003">
    <property type="protein sequence ID" value="NNG35670.1"/>
    <property type="molecule type" value="Genomic_DNA"/>
</dbReference>
<sequence>MAKYRDTGDPDVADSDVTLADGTNLGDVREQLINEVLTKAGRPSLTGPGQRSPQVSFRLPPSLREAAERAASREGITVSRLARKALEEYLARH</sequence>
<dbReference type="RefSeq" id="WP_171199323.1">
    <property type="nucleotide sequence ID" value="NZ_JABEND010000003.1"/>
</dbReference>
<gene>
    <name evidence="2" type="ORF">HKD39_08070</name>
</gene>
<name>A0A849AB21_9ACTN</name>
<accession>A0A849AB21</accession>
<proteinExistence type="predicted"/>
<protein>
    <recommendedName>
        <fullName evidence="4">Ribbon-helix-helix CopG family protein</fullName>
    </recommendedName>
</protein>